<accession>A0A1F5SHR1</accession>
<evidence type="ECO:0000313" key="1">
    <source>
        <dbReference type="EMBL" id="OGF26257.1"/>
    </source>
</evidence>
<dbReference type="STRING" id="1797994.A2227_03150"/>
<comment type="caution">
    <text evidence="1">The sequence shown here is derived from an EMBL/GenBank/DDBJ whole genome shotgun (WGS) entry which is preliminary data.</text>
</comment>
<dbReference type="Proteomes" id="UP000178367">
    <property type="component" value="Unassembled WGS sequence"/>
</dbReference>
<reference evidence="1 2" key="1">
    <citation type="journal article" date="2016" name="Nat. Commun.">
        <title>Thousands of microbial genomes shed light on interconnected biogeochemical processes in an aquifer system.</title>
        <authorList>
            <person name="Anantharaman K."/>
            <person name="Brown C.T."/>
            <person name="Hug L.A."/>
            <person name="Sharon I."/>
            <person name="Castelle C.J."/>
            <person name="Probst A.J."/>
            <person name="Thomas B.C."/>
            <person name="Singh A."/>
            <person name="Wilkins M.J."/>
            <person name="Karaoz U."/>
            <person name="Brodie E.L."/>
            <person name="Williams K.H."/>
            <person name="Hubbard S.S."/>
            <person name="Banfield J.F."/>
        </authorList>
    </citation>
    <scope>NUCLEOTIDE SEQUENCE [LARGE SCALE GENOMIC DNA]</scope>
</reference>
<evidence type="ECO:0000313" key="2">
    <source>
        <dbReference type="Proteomes" id="UP000178367"/>
    </source>
</evidence>
<name>A0A1F5SHR1_9BACT</name>
<sequence length="177" mass="20486">MSIEKNWENKKDIKIKAEAKYEKFEGNYTGTKSNASIGVRIEVNGKIFHTTVWDVGGGKPERKLEICKKFFENFAEQYGYVPGTFSYSEIREWGINVGEIKGKISRYGDIKKEHLKISFIKGFNKKRQCEQWQVRREGTLYVLDDFPVGYSQEEGDIPVEVTKDLGGIKIVKRIRSF</sequence>
<dbReference type="AlphaFoldDB" id="A0A1F5SHR1"/>
<proteinExistence type="predicted"/>
<organism evidence="1 2">
    <name type="scientific">Candidatus Falkowbacteria bacterium RIFOXYA2_FULL_47_19</name>
    <dbReference type="NCBI Taxonomy" id="1797994"/>
    <lineage>
        <taxon>Bacteria</taxon>
        <taxon>Candidatus Falkowiibacteriota</taxon>
    </lineage>
</organism>
<gene>
    <name evidence="1" type="ORF">A2227_03150</name>
</gene>
<protein>
    <submittedName>
        <fullName evidence="1">Uncharacterized protein</fullName>
    </submittedName>
</protein>
<dbReference type="EMBL" id="MFGB01000016">
    <property type="protein sequence ID" value="OGF26257.1"/>
    <property type="molecule type" value="Genomic_DNA"/>
</dbReference>